<dbReference type="EMBL" id="JAINUF010000004">
    <property type="protein sequence ID" value="KAJ8363540.1"/>
    <property type="molecule type" value="Genomic_DNA"/>
</dbReference>
<organism evidence="2 3">
    <name type="scientific">Synaphobranchus kaupii</name>
    <name type="common">Kaup's arrowtooth eel</name>
    <dbReference type="NCBI Taxonomy" id="118154"/>
    <lineage>
        <taxon>Eukaryota</taxon>
        <taxon>Metazoa</taxon>
        <taxon>Chordata</taxon>
        <taxon>Craniata</taxon>
        <taxon>Vertebrata</taxon>
        <taxon>Euteleostomi</taxon>
        <taxon>Actinopterygii</taxon>
        <taxon>Neopterygii</taxon>
        <taxon>Teleostei</taxon>
        <taxon>Anguilliformes</taxon>
        <taxon>Synaphobranchidae</taxon>
        <taxon>Synaphobranchus</taxon>
    </lineage>
</organism>
<evidence type="ECO:0000256" key="1">
    <source>
        <dbReference type="SAM" id="MobiDB-lite"/>
    </source>
</evidence>
<gene>
    <name evidence="2" type="ORF">SKAU_G00123710</name>
</gene>
<reference evidence="2" key="1">
    <citation type="journal article" date="2023" name="Science">
        <title>Genome structures resolve the early diversification of teleost fishes.</title>
        <authorList>
            <person name="Parey E."/>
            <person name="Louis A."/>
            <person name="Montfort J."/>
            <person name="Bouchez O."/>
            <person name="Roques C."/>
            <person name="Iampietro C."/>
            <person name="Lluch J."/>
            <person name="Castinel A."/>
            <person name="Donnadieu C."/>
            <person name="Desvignes T."/>
            <person name="Floi Bucao C."/>
            <person name="Jouanno E."/>
            <person name="Wen M."/>
            <person name="Mejri S."/>
            <person name="Dirks R."/>
            <person name="Jansen H."/>
            <person name="Henkel C."/>
            <person name="Chen W.J."/>
            <person name="Zahm M."/>
            <person name="Cabau C."/>
            <person name="Klopp C."/>
            <person name="Thompson A.W."/>
            <person name="Robinson-Rechavi M."/>
            <person name="Braasch I."/>
            <person name="Lecointre G."/>
            <person name="Bobe J."/>
            <person name="Postlethwait J.H."/>
            <person name="Berthelot C."/>
            <person name="Roest Crollius H."/>
            <person name="Guiguen Y."/>
        </authorList>
    </citation>
    <scope>NUCLEOTIDE SEQUENCE</scope>
    <source>
        <strain evidence="2">WJC10195</strain>
    </source>
</reference>
<keyword evidence="3" id="KW-1185">Reference proteome</keyword>
<feature type="compositionally biased region" description="Basic residues" evidence="1">
    <location>
        <begin position="56"/>
        <end position="69"/>
    </location>
</feature>
<feature type="region of interest" description="Disordered" evidence="1">
    <location>
        <begin position="35"/>
        <end position="71"/>
    </location>
</feature>
<dbReference type="AlphaFoldDB" id="A0A9Q1FPP7"/>
<proteinExistence type="predicted"/>
<evidence type="ECO:0000313" key="2">
    <source>
        <dbReference type="EMBL" id="KAJ8363540.1"/>
    </source>
</evidence>
<evidence type="ECO:0000313" key="3">
    <source>
        <dbReference type="Proteomes" id="UP001152622"/>
    </source>
</evidence>
<name>A0A9Q1FPP7_SYNKA</name>
<comment type="caution">
    <text evidence="2">The sequence shown here is derived from an EMBL/GenBank/DDBJ whole genome shotgun (WGS) entry which is preliminary data.</text>
</comment>
<protein>
    <submittedName>
        <fullName evidence="2">Uncharacterized protein</fullName>
    </submittedName>
</protein>
<dbReference type="Proteomes" id="UP001152622">
    <property type="component" value="Chromosome 4"/>
</dbReference>
<accession>A0A9Q1FPP7</accession>
<feature type="region of interest" description="Disordered" evidence="1">
    <location>
        <begin position="156"/>
        <end position="180"/>
    </location>
</feature>
<sequence length="180" mass="20672">MAKVLRSDINENRSADRRTDAGVCGDVMLAQDGEVPLGTSPPCGRSINERQPARPAKGHLKKKQKKKKGRLWEATRKERLWRRTSCQNTFRLLPRLQLGANHCPLRHPCQSHFLTLTVRRVRLTAGANLRSRCQNQLWQHNKGPSRVRCSRTTLKHHPPTAQPYQNPLKDHSLKQMRTVL</sequence>